<dbReference type="RefSeq" id="WP_054407731.1">
    <property type="nucleotide sequence ID" value="NZ_FOYA01000001.1"/>
</dbReference>
<proteinExistence type="predicted"/>
<organism evidence="2 3">
    <name type="scientific">Flavobacterium akiainvivens</name>
    <dbReference type="NCBI Taxonomy" id="1202724"/>
    <lineage>
        <taxon>Bacteria</taxon>
        <taxon>Pseudomonadati</taxon>
        <taxon>Bacteroidota</taxon>
        <taxon>Flavobacteriia</taxon>
        <taxon>Flavobacteriales</taxon>
        <taxon>Flavobacteriaceae</taxon>
        <taxon>Flavobacterium</taxon>
    </lineage>
</organism>
<protein>
    <recommendedName>
        <fullName evidence="4">DUF4468 domain-containing protein</fullName>
    </recommendedName>
</protein>
<evidence type="ECO:0000313" key="3">
    <source>
        <dbReference type="Proteomes" id="UP000037755"/>
    </source>
</evidence>
<accession>A0A0M8MAV4</accession>
<sequence>MKKLLLLLLVTAPVMAQHGFKMENGNVVWERFYSIPQNDIKAMVSANEQLSLSSAEEATYTGRGAEVQNTCSSGSTLMKCPVDFTFTIMTVADGYFVRVENFMFLEKYGPMQMRTVPTGLGKHYVERGKIRTTDKANTELACVDSFLSGVFSGGGANTALTAN</sequence>
<comment type="caution">
    <text evidence="2">The sequence shown here is derived from an EMBL/GenBank/DDBJ whole genome shotgun (WGS) entry which is preliminary data.</text>
</comment>
<dbReference type="EMBL" id="LIYD01000005">
    <property type="protein sequence ID" value="KOS06235.1"/>
    <property type="molecule type" value="Genomic_DNA"/>
</dbReference>
<gene>
    <name evidence="2" type="ORF">AM493_09480</name>
</gene>
<evidence type="ECO:0000313" key="2">
    <source>
        <dbReference type="EMBL" id="KOS06235.1"/>
    </source>
</evidence>
<dbReference type="OrthoDB" id="1362915at2"/>
<evidence type="ECO:0008006" key="4">
    <source>
        <dbReference type="Google" id="ProtNLM"/>
    </source>
</evidence>
<keyword evidence="1" id="KW-0732">Signal</keyword>
<reference evidence="2 3" key="1">
    <citation type="submission" date="2015-08" db="EMBL/GenBank/DDBJ databases">
        <title>Whole genome sequence of Flavobacterium akiainvivens IK-1T, from decaying Wikstroemia oahuensis, an endemic Hawaiian shrub.</title>
        <authorList>
            <person name="Wan X."/>
            <person name="Hou S."/>
            <person name="Saito J."/>
            <person name="Donachie S."/>
        </authorList>
    </citation>
    <scope>NUCLEOTIDE SEQUENCE [LARGE SCALE GENOMIC DNA]</scope>
    <source>
        <strain evidence="2 3">IK-1</strain>
    </source>
</reference>
<dbReference type="PATRIC" id="fig|1202724.3.peg.1967"/>
<keyword evidence="3" id="KW-1185">Reference proteome</keyword>
<evidence type="ECO:0000256" key="1">
    <source>
        <dbReference type="SAM" id="SignalP"/>
    </source>
</evidence>
<dbReference type="AlphaFoldDB" id="A0A0M8MAV4"/>
<feature type="signal peptide" evidence="1">
    <location>
        <begin position="1"/>
        <end position="16"/>
    </location>
</feature>
<name>A0A0M8MAV4_9FLAO</name>
<feature type="chain" id="PRO_5005818179" description="DUF4468 domain-containing protein" evidence="1">
    <location>
        <begin position="17"/>
        <end position="163"/>
    </location>
</feature>
<dbReference type="Proteomes" id="UP000037755">
    <property type="component" value="Unassembled WGS sequence"/>
</dbReference>